<dbReference type="Pfam" id="PF06441">
    <property type="entry name" value="EHN"/>
    <property type="match status" value="1"/>
</dbReference>
<name>A0A6G1LNK6_9PEZI</name>
<dbReference type="OrthoDB" id="7130006at2759"/>
<dbReference type="InterPro" id="IPR000639">
    <property type="entry name" value="Epox_hydrolase-like"/>
</dbReference>
<dbReference type="GO" id="GO:0004301">
    <property type="term" value="F:epoxide hydrolase activity"/>
    <property type="evidence" value="ECO:0007669"/>
    <property type="project" value="TreeGrafter"/>
</dbReference>
<feature type="domain" description="Epoxide hydrolase N-terminal" evidence="4">
    <location>
        <begin position="6"/>
        <end position="113"/>
    </location>
</feature>
<keyword evidence="2" id="KW-0058">Aromatic hydrocarbons catabolism</keyword>
<proteinExistence type="inferred from homology"/>
<gene>
    <name evidence="5" type="ORF">EJ03DRAFT_246289</name>
</gene>
<evidence type="ECO:0000256" key="1">
    <source>
        <dbReference type="ARBA" id="ARBA00010088"/>
    </source>
</evidence>
<feature type="non-terminal residue" evidence="5">
    <location>
        <position position="257"/>
    </location>
</feature>
<reference evidence="5" key="1">
    <citation type="journal article" date="2020" name="Stud. Mycol.">
        <title>101 Dothideomycetes genomes: a test case for predicting lifestyles and emergence of pathogens.</title>
        <authorList>
            <person name="Haridas S."/>
            <person name="Albert R."/>
            <person name="Binder M."/>
            <person name="Bloem J."/>
            <person name="Labutti K."/>
            <person name="Salamov A."/>
            <person name="Andreopoulos B."/>
            <person name="Baker S."/>
            <person name="Barry K."/>
            <person name="Bills G."/>
            <person name="Bluhm B."/>
            <person name="Cannon C."/>
            <person name="Castanera R."/>
            <person name="Culley D."/>
            <person name="Daum C."/>
            <person name="Ezra D."/>
            <person name="Gonzalez J."/>
            <person name="Henrissat B."/>
            <person name="Kuo A."/>
            <person name="Liang C."/>
            <person name="Lipzen A."/>
            <person name="Lutzoni F."/>
            <person name="Magnuson J."/>
            <person name="Mondo S."/>
            <person name="Nolan M."/>
            <person name="Ohm R."/>
            <person name="Pangilinan J."/>
            <person name="Park H.-J."/>
            <person name="Ramirez L."/>
            <person name="Alfaro M."/>
            <person name="Sun H."/>
            <person name="Tritt A."/>
            <person name="Yoshinaga Y."/>
            <person name="Zwiers L.-H."/>
            <person name="Turgeon B."/>
            <person name="Goodwin S."/>
            <person name="Spatafora J."/>
            <person name="Crous P."/>
            <person name="Grigoriev I."/>
        </authorList>
    </citation>
    <scope>NUCLEOTIDE SEQUENCE</scope>
    <source>
        <strain evidence="5">CBS 116005</strain>
    </source>
</reference>
<evidence type="ECO:0000313" key="6">
    <source>
        <dbReference type="Proteomes" id="UP000799436"/>
    </source>
</evidence>
<protein>
    <submittedName>
        <fullName evidence="5">Alpha/beta-hydrolase</fullName>
    </submittedName>
</protein>
<evidence type="ECO:0000313" key="5">
    <source>
        <dbReference type="EMBL" id="KAF2774018.1"/>
    </source>
</evidence>
<keyword evidence="3 5" id="KW-0378">Hydrolase</keyword>
<dbReference type="Gene3D" id="3.40.50.1820">
    <property type="entry name" value="alpha/beta hydrolase"/>
    <property type="match status" value="1"/>
</dbReference>
<dbReference type="PRINTS" id="PR00412">
    <property type="entry name" value="EPOXHYDRLASE"/>
</dbReference>
<comment type="similarity">
    <text evidence="1">Belongs to the peptidase S33 family.</text>
</comment>
<dbReference type="Proteomes" id="UP000799436">
    <property type="component" value="Unassembled WGS sequence"/>
</dbReference>
<dbReference type="GO" id="GO:0097176">
    <property type="term" value="P:epoxide metabolic process"/>
    <property type="evidence" value="ECO:0007669"/>
    <property type="project" value="TreeGrafter"/>
</dbReference>
<evidence type="ECO:0000259" key="4">
    <source>
        <dbReference type="Pfam" id="PF06441"/>
    </source>
</evidence>
<dbReference type="InterPro" id="IPR010497">
    <property type="entry name" value="Epoxide_hydro_N"/>
</dbReference>
<accession>A0A6G1LNK6</accession>
<keyword evidence="6" id="KW-1185">Reference proteome</keyword>
<dbReference type="AlphaFoldDB" id="A0A6G1LNK6"/>
<dbReference type="PANTHER" id="PTHR21661">
    <property type="entry name" value="EPOXIDE HYDROLASE 1-RELATED"/>
    <property type="match status" value="1"/>
</dbReference>
<organism evidence="5 6">
    <name type="scientific">Teratosphaeria nubilosa</name>
    <dbReference type="NCBI Taxonomy" id="161662"/>
    <lineage>
        <taxon>Eukaryota</taxon>
        <taxon>Fungi</taxon>
        <taxon>Dikarya</taxon>
        <taxon>Ascomycota</taxon>
        <taxon>Pezizomycotina</taxon>
        <taxon>Dothideomycetes</taxon>
        <taxon>Dothideomycetidae</taxon>
        <taxon>Mycosphaerellales</taxon>
        <taxon>Teratosphaeriaceae</taxon>
        <taxon>Teratosphaeria</taxon>
    </lineage>
</organism>
<dbReference type="EMBL" id="ML995809">
    <property type="protein sequence ID" value="KAF2774018.1"/>
    <property type="molecule type" value="Genomic_DNA"/>
</dbReference>
<dbReference type="SUPFAM" id="SSF53474">
    <property type="entry name" value="alpha/beta-Hydrolases"/>
    <property type="match status" value="1"/>
</dbReference>
<dbReference type="InterPro" id="IPR029058">
    <property type="entry name" value="AB_hydrolase_fold"/>
</dbReference>
<evidence type="ECO:0000256" key="3">
    <source>
        <dbReference type="ARBA" id="ARBA00022801"/>
    </source>
</evidence>
<dbReference type="PANTHER" id="PTHR21661:SF35">
    <property type="entry name" value="EPOXIDE HYDROLASE"/>
    <property type="match status" value="1"/>
</dbReference>
<evidence type="ECO:0000256" key="2">
    <source>
        <dbReference type="ARBA" id="ARBA00022797"/>
    </source>
</evidence>
<sequence length="257" mass="29339">MPSADIKPFRLTVADQEVQRLNTKLRDTPAPTNDVVPDAGNDSGIPSKWAREMYDYWRDHFAWKTAEAHINSFDHFTAEIEALNIHFVHQQAQHKDAIPLLMVHEWPGSFYEFSEITLLLTNPPAGPQAFHVIAPSIPGFCFSSPPPRRGWIMKDTTRLFHTLMMRLGYEQYAVQAGDWGQFVARELGANPAYAGKHCKFVHLNYCPGSFDPELNDEDLTGREKACRAKGVDWRTRHVGYAVLMRTRPQTVGWMLED</sequence>